<reference evidence="1" key="1">
    <citation type="submission" date="2014-09" db="EMBL/GenBank/DDBJ databases">
        <authorList>
            <person name="Magalhaes I.L.F."/>
            <person name="Oliveira U."/>
            <person name="Santos F.R."/>
            <person name="Vidigal T.H.D.A."/>
            <person name="Brescovit A.D."/>
            <person name="Santos A.J."/>
        </authorList>
    </citation>
    <scope>NUCLEOTIDE SEQUENCE</scope>
    <source>
        <tissue evidence="1">Shoot tissue taken approximately 20 cm above the soil surface</tissue>
    </source>
</reference>
<name>A0A0A9HBG1_ARUDO</name>
<dbReference type="AlphaFoldDB" id="A0A0A9HBG1"/>
<proteinExistence type="predicted"/>
<dbReference type="EMBL" id="GBRH01163809">
    <property type="protein sequence ID" value="JAE34087.1"/>
    <property type="molecule type" value="Transcribed_RNA"/>
</dbReference>
<evidence type="ECO:0000313" key="1">
    <source>
        <dbReference type="EMBL" id="JAE34087.1"/>
    </source>
</evidence>
<reference evidence="1" key="2">
    <citation type="journal article" date="2015" name="Data Brief">
        <title>Shoot transcriptome of the giant reed, Arundo donax.</title>
        <authorList>
            <person name="Barrero R.A."/>
            <person name="Guerrero F.D."/>
            <person name="Moolhuijzen P."/>
            <person name="Goolsby J.A."/>
            <person name="Tidwell J."/>
            <person name="Bellgard S.E."/>
            <person name="Bellgard M.I."/>
        </authorList>
    </citation>
    <scope>NUCLEOTIDE SEQUENCE</scope>
    <source>
        <tissue evidence="1">Shoot tissue taken approximately 20 cm above the soil surface</tissue>
    </source>
</reference>
<sequence length="142" mass="16008">MDLSWGSIIFFYTPYCTSTSSSRRHCRGSDEIPEMLRDMAFGFNQTGVGGSDDGCFVNGSEDVEDFYRLIDDASQELYPGCSSFSKLNFLVRLLHTKSLGEWSDKSFDVLLNLLHEAFPEGSALPKKFMKQINWLNVLVLGI</sequence>
<accession>A0A0A9HBG1</accession>
<organism evidence="1">
    <name type="scientific">Arundo donax</name>
    <name type="common">Giant reed</name>
    <name type="synonym">Donax arundinaceus</name>
    <dbReference type="NCBI Taxonomy" id="35708"/>
    <lineage>
        <taxon>Eukaryota</taxon>
        <taxon>Viridiplantae</taxon>
        <taxon>Streptophyta</taxon>
        <taxon>Embryophyta</taxon>
        <taxon>Tracheophyta</taxon>
        <taxon>Spermatophyta</taxon>
        <taxon>Magnoliopsida</taxon>
        <taxon>Liliopsida</taxon>
        <taxon>Poales</taxon>
        <taxon>Poaceae</taxon>
        <taxon>PACMAD clade</taxon>
        <taxon>Arundinoideae</taxon>
        <taxon>Arundineae</taxon>
        <taxon>Arundo</taxon>
    </lineage>
</organism>
<protein>
    <submittedName>
        <fullName evidence="1">Uncharacterized protein</fullName>
    </submittedName>
</protein>